<sequence length="131" mass="14008">MTLLPPTAQIKATNGSAWLSTTFAGQWRFALRPGREADAPMVIAVHGSDRDTAGLLGGFDALGDTVTLLVPEFPQVMGGQDIADDYKFLVGNGVNYLDLLDAMRRDATAQLNATPRTTYCPSSEHLAQLAV</sequence>
<proteinExistence type="predicted"/>
<evidence type="ECO:0000313" key="2">
    <source>
        <dbReference type="Proteomes" id="UP001163882"/>
    </source>
</evidence>
<accession>A0ABY6INI6</accession>
<evidence type="ECO:0008006" key="3">
    <source>
        <dbReference type="Google" id="ProtNLM"/>
    </source>
</evidence>
<protein>
    <recommendedName>
        <fullName evidence="3">Alpha/beta hydrolase</fullName>
    </recommendedName>
</protein>
<keyword evidence="2" id="KW-1185">Reference proteome</keyword>
<gene>
    <name evidence="1" type="ORF">OF122_18245</name>
</gene>
<reference evidence="1" key="1">
    <citation type="submission" date="2022-10" db="EMBL/GenBank/DDBJ databases">
        <title>YIM 151497 complete genome.</title>
        <authorList>
            <person name="Chen X."/>
        </authorList>
    </citation>
    <scope>NUCLEOTIDE SEQUENCE</scope>
    <source>
        <strain evidence="1">YIM 151497</strain>
    </source>
</reference>
<name>A0ABY6INI6_9HYPH</name>
<dbReference type="EMBL" id="CP107716">
    <property type="protein sequence ID" value="UYQ71954.1"/>
    <property type="molecule type" value="Genomic_DNA"/>
</dbReference>
<organism evidence="1 2">
    <name type="scientific">Pelagibacterium flavum</name>
    <dbReference type="NCBI Taxonomy" id="2984530"/>
    <lineage>
        <taxon>Bacteria</taxon>
        <taxon>Pseudomonadati</taxon>
        <taxon>Pseudomonadota</taxon>
        <taxon>Alphaproteobacteria</taxon>
        <taxon>Hyphomicrobiales</taxon>
        <taxon>Devosiaceae</taxon>
        <taxon>Pelagibacterium</taxon>
    </lineage>
</organism>
<dbReference type="Proteomes" id="UP001163882">
    <property type="component" value="Chromosome"/>
</dbReference>
<dbReference type="RefSeq" id="WP_264225601.1">
    <property type="nucleotide sequence ID" value="NZ_CP107716.1"/>
</dbReference>
<evidence type="ECO:0000313" key="1">
    <source>
        <dbReference type="EMBL" id="UYQ71954.1"/>
    </source>
</evidence>